<evidence type="ECO:0000313" key="6">
    <source>
        <dbReference type="EMBL" id="VVC43162.1"/>
    </source>
</evidence>
<keyword evidence="4" id="KW-0862">Zinc</keyword>
<evidence type="ECO:0000256" key="1">
    <source>
        <dbReference type="ARBA" id="ARBA00004123"/>
    </source>
</evidence>
<comment type="subcellular location">
    <subcellularLocation>
        <location evidence="1">Nucleus</location>
    </subcellularLocation>
</comment>
<dbReference type="AlphaFoldDB" id="A0A5E4NKX3"/>
<dbReference type="OrthoDB" id="6615517at2759"/>
<dbReference type="EMBL" id="CABPRJ010002367">
    <property type="protein sequence ID" value="VVC43162.1"/>
    <property type="molecule type" value="Genomic_DNA"/>
</dbReference>
<evidence type="ECO:0000256" key="2">
    <source>
        <dbReference type="ARBA" id="ARBA00022723"/>
    </source>
</evidence>
<reference evidence="6 7" key="1">
    <citation type="submission" date="2019-08" db="EMBL/GenBank/DDBJ databases">
        <authorList>
            <person name="Alioto T."/>
            <person name="Alioto T."/>
            <person name="Gomez Garrido J."/>
        </authorList>
    </citation>
    <scope>NUCLEOTIDE SEQUENCE [LARGE SCALE GENOMIC DNA]</scope>
</reference>
<dbReference type="Proteomes" id="UP000325440">
    <property type="component" value="Unassembled WGS sequence"/>
</dbReference>
<protein>
    <submittedName>
        <fullName evidence="6">Ribonuclease H-like domain</fullName>
    </submittedName>
</protein>
<proteinExistence type="predicted"/>
<keyword evidence="3" id="KW-0863">Zinc-finger</keyword>
<dbReference type="GO" id="GO:0008270">
    <property type="term" value="F:zinc ion binding"/>
    <property type="evidence" value="ECO:0007669"/>
    <property type="project" value="UniProtKB-KW"/>
</dbReference>
<dbReference type="InterPro" id="IPR012337">
    <property type="entry name" value="RNaseH-like_sf"/>
</dbReference>
<name>A0A5E4NKX3_9HEMI</name>
<keyword evidence="5" id="KW-0539">Nucleus</keyword>
<dbReference type="InterPro" id="IPR052035">
    <property type="entry name" value="ZnF_BED_domain_contain"/>
</dbReference>
<accession>A0A5E4NKX3</accession>
<evidence type="ECO:0000256" key="5">
    <source>
        <dbReference type="ARBA" id="ARBA00023242"/>
    </source>
</evidence>
<evidence type="ECO:0000256" key="4">
    <source>
        <dbReference type="ARBA" id="ARBA00022833"/>
    </source>
</evidence>
<dbReference type="PANTHER" id="PTHR46481">
    <property type="entry name" value="ZINC FINGER BED DOMAIN-CONTAINING PROTEIN 4"/>
    <property type="match status" value="1"/>
</dbReference>
<keyword evidence="2" id="KW-0479">Metal-binding</keyword>
<organism evidence="6 7">
    <name type="scientific">Cinara cedri</name>
    <dbReference type="NCBI Taxonomy" id="506608"/>
    <lineage>
        <taxon>Eukaryota</taxon>
        <taxon>Metazoa</taxon>
        <taxon>Ecdysozoa</taxon>
        <taxon>Arthropoda</taxon>
        <taxon>Hexapoda</taxon>
        <taxon>Insecta</taxon>
        <taxon>Pterygota</taxon>
        <taxon>Neoptera</taxon>
        <taxon>Paraneoptera</taxon>
        <taxon>Hemiptera</taxon>
        <taxon>Sternorrhyncha</taxon>
        <taxon>Aphidomorpha</taxon>
        <taxon>Aphidoidea</taxon>
        <taxon>Aphididae</taxon>
        <taxon>Lachninae</taxon>
        <taxon>Cinara</taxon>
    </lineage>
</organism>
<gene>
    <name evidence="6" type="ORF">CINCED_3A003828</name>
</gene>
<evidence type="ECO:0000256" key="3">
    <source>
        <dbReference type="ARBA" id="ARBA00022771"/>
    </source>
</evidence>
<dbReference type="GO" id="GO:0005634">
    <property type="term" value="C:nucleus"/>
    <property type="evidence" value="ECO:0007669"/>
    <property type="project" value="UniProtKB-SubCell"/>
</dbReference>
<sequence>MYNAVYEQVKQDIQEHAKYVSITTDSWTSIKNSNYIAVTCHFIDNECELKSYLFSCFKNSESHSSENLKNNLLAIIKKWGLENKIANLCRWKHEGCFTHSLNLGVQTALKSILETRKKVRGIVGHFKRSPQAAENLRTMQEQLGLTPLLMLI</sequence>
<dbReference type="SUPFAM" id="SSF53098">
    <property type="entry name" value="Ribonuclease H-like"/>
    <property type="match status" value="1"/>
</dbReference>
<dbReference type="PANTHER" id="PTHR46481:SF10">
    <property type="entry name" value="ZINC FINGER BED DOMAIN-CONTAINING PROTEIN 39"/>
    <property type="match status" value="1"/>
</dbReference>
<evidence type="ECO:0000313" key="7">
    <source>
        <dbReference type="Proteomes" id="UP000325440"/>
    </source>
</evidence>
<keyword evidence="7" id="KW-1185">Reference proteome</keyword>